<comment type="caution">
    <text evidence="2">The sequence shown here is derived from an EMBL/GenBank/DDBJ whole genome shotgun (WGS) entry which is preliminary data.</text>
</comment>
<dbReference type="RefSeq" id="WP_380602201.1">
    <property type="nucleotide sequence ID" value="NZ_JBHSDU010000014.1"/>
</dbReference>
<sequence length="222" mass="24156">MTVVTRKPLAILVAVGVVALVANFVYPFVWYSPAIDGRVIDATTGRPVPGAVVLMTWEKTGIQGTTLGVVAIEEVAASESGEFHIPAWGPRISFHGTVKDGQPTTRVLHRDYAPLAFFNTSPIASGHDPRFIRIPYHHDDKPIALSAPATAVDEEVAALAAFVSTMWFAYAGKQCEWTHAQRSLAIIDDMRTSLQGTTDSGRLDEVMPLDLVRKQGNCESQR</sequence>
<keyword evidence="1" id="KW-1133">Transmembrane helix</keyword>
<keyword evidence="1" id="KW-0472">Membrane</keyword>
<proteinExistence type="predicted"/>
<reference evidence="3" key="1">
    <citation type="journal article" date="2019" name="Int. J. Syst. Evol. Microbiol.">
        <title>The Global Catalogue of Microorganisms (GCM) 10K type strain sequencing project: providing services to taxonomists for standard genome sequencing and annotation.</title>
        <authorList>
            <consortium name="The Broad Institute Genomics Platform"/>
            <consortium name="The Broad Institute Genome Sequencing Center for Infectious Disease"/>
            <person name="Wu L."/>
            <person name="Ma J."/>
        </authorList>
    </citation>
    <scope>NUCLEOTIDE SEQUENCE [LARGE SCALE GENOMIC DNA]</scope>
    <source>
        <strain evidence="3">CGMCC 1.10759</strain>
    </source>
</reference>
<name>A0ABV8SYG4_9GAMM</name>
<dbReference type="Proteomes" id="UP001595904">
    <property type="component" value="Unassembled WGS sequence"/>
</dbReference>
<gene>
    <name evidence="2" type="ORF">ACFPN2_26355</name>
</gene>
<organism evidence="2 3">
    <name type="scientific">Steroidobacter flavus</name>
    <dbReference type="NCBI Taxonomy" id="1842136"/>
    <lineage>
        <taxon>Bacteria</taxon>
        <taxon>Pseudomonadati</taxon>
        <taxon>Pseudomonadota</taxon>
        <taxon>Gammaproteobacteria</taxon>
        <taxon>Steroidobacterales</taxon>
        <taxon>Steroidobacteraceae</taxon>
        <taxon>Steroidobacter</taxon>
    </lineage>
</organism>
<keyword evidence="3" id="KW-1185">Reference proteome</keyword>
<evidence type="ECO:0000313" key="3">
    <source>
        <dbReference type="Proteomes" id="UP001595904"/>
    </source>
</evidence>
<accession>A0ABV8SYG4</accession>
<evidence type="ECO:0000313" key="2">
    <source>
        <dbReference type="EMBL" id="MFC4312634.1"/>
    </source>
</evidence>
<evidence type="ECO:0000256" key="1">
    <source>
        <dbReference type="SAM" id="Phobius"/>
    </source>
</evidence>
<dbReference type="EMBL" id="JBHSDU010000014">
    <property type="protein sequence ID" value="MFC4312634.1"/>
    <property type="molecule type" value="Genomic_DNA"/>
</dbReference>
<feature type="transmembrane region" description="Helical" evidence="1">
    <location>
        <begin position="9"/>
        <end position="31"/>
    </location>
</feature>
<protein>
    <recommendedName>
        <fullName evidence="4">Carboxypeptidase regulatory-like domain-containing protein</fullName>
    </recommendedName>
</protein>
<keyword evidence="1" id="KW-0812">Transmembrane</keyword>
<evidence type="ECO:0008006" key="4">
    <source>
        <dbReference type="Google" id="ProtNLM"/>
    </source>
</evidence>